<dbReference type="Proteomes" id="UP000067444">
    <property type="component" value="Chromosome"/>
</dbReference>
<evidence type="ECO:0000313" key="1">
    <source>
        <dbReference type="EMBL" id="AKS44994.1"/>
    </source>
</evidence>
<dbReference type="EMBL" id="CP012160">
    <property type="protein sequence ID" value="AKS44994.1"/>
    <property type="molecule type" value="Genomic_DNA"/>
</dbReference>
<reference evidence="1 2" key="1">
    <citation type="journal article" date="2015" name="Genome Announc.">
        <title>Closed Genome Sequence of Octadecabacter temperatus SB1, the First Mesophilic Species of the Genus Octadecabacter.</title>
        <authorList>
            <person name="Voget S."/>
            <person name="Billerbeck S."/>
            <person name="Simon M."/>
            <person name="Daniel R."/>
        </authorList>
    </citation>
    <scope>NUCLEOTIDE SEQUENCE [LARGE SCALE GENOMIC DNA]</scope>
    <source>
        <strain evidence="1 2">SB1</strain>
    </source>
</reference>
<sequence>MSHTHHAFFHSRQQLLFAFSSLYVLGLILSHATLPPVHVWIIAAFFSVAMNFTYMIEAAYVGRWLRFEVVIAATLITASILGVLIHPLFAIAAIFAHGLWDIGKHRGAGVPFVSWYTLGCFVVDVTYSTVLLIYWVQTG</sequence>
<gene>
    <name evidence="1" type="ORF">OSB_04300</name>
</gene>
<name>A0A0K0Y234_9RHOB</name>
<keyword evidence="2" id="KW-1185">Reference proteome</keyword>
<organism evidence="1 2">
    <name type="scientific">Octadecabacter temperatus</name>
    <dbReference type="NCBI Taxonomy" id="1458307"/>
    <lineage>
        <taxon>Bacteria</taxon>
        <taxon>Pseudomonadati</taxon>
        <taxon>Pseudomonadota</taxon>
        <taxon>Alphaproteobacteria</taxon>
        <taxon>Rhodobacterales</taxon>
        <taxon>Roseobacteraceae</taxon>
        <taxon>Octadecabacter</taxon>
    </lineage>
</organism>
<proteinExistence type="predicted"/>
<dbReference type="KEGG" id="otm:OSB_04300"/>
<dbReference type="OrthoDB" id="7861597at2"/>
<dbReference type="AlphaFoldDB" id="A0A0K0Y234"/>
<dbReference type="RefSeq" id="WP_049833427.1">
    <property type="nucleotide sequence ID" value="NZ_CP012160.1"/>
</dbReference>
<evidence type="ECO:0000313" key="2">
    <source>
        <dbReference type="Proteomes" id="UP000067444"/>
    </source>
</evidence>
<accession>A0A0K0Y234</accession>
<protein>
    <submittedName>
        <fullName evidence="1">Uncharacterized protein</fullName>
    </submittedName>
</protein>